<organism evidence="1 2">
    <name type="scientific">Gemmata algarum</name>
    <dbReference type="NCBI Taxonomy" id="2975278"/>
    <lineage>
        <taxon>Bacteria</taxon>
        <taxon>Pseudomonadati</taxon>
        <taxon>Planctomycetota</taxon>
        <taxon>Planctomycetia</taxon>
        <taxon>Gemmatales</taxon>
        <taxon>Gemmataceae</taxon>
        <taxon>Gemmata</taxon>
    </lineage>
</organism>
<sequence length="81" mass="9177">MASNKKFANPVKNVRVEWSALPNGTKVVYTDSFLTDTTVGTEITDKDEVVWVVQKAVKGTGYFLNYIKKKDEPKKEEPKKP</sequence>
<evidence type="ECO:0000313" key="2">
    <source>
        <dbReference type="Proteomes" id="UP001272242"/>
    </source>
</evidence>
<protein>
    <submittedName>
        <fullName evidence="1">Uncharacterized protein</fullName>
    </submittedName>
</protein>
<proteinExistence type="predicted"/>
<name>A0ABU5EXC6_9BACT</name>
<dbReference type="RefSeq" id="WP_320686629.1">
    <property type="nucleotide sequence ID" value="NZ_JAXBLV010000162.1"/>
</dbReference>
<feature type="non-terminal residue" evidence="1">
    <location>
        <position position="1"/>
    </location>
</feature>
<keyword evidence="2" id="KW-1185">Reference proteome</keyword>
<dbReference type="Proteomes" id="UP001272242">
    <property type="component" value="Unassembled WGS sequence"/>
</dbReference>
<evidence type="ECO:0000313" key="1">
    <source>
        <dbReference type="EMBL" id="MDY3559957.1"/>
    </source>
</evidence>
<reference evidence="2" key="1">
    <citation type="journal article" date="2023" name="Mar. Drugs">
        <title>Gemmata algarum, a Novel Planctomycete Isolated from an Algal Mat, Displays Antimicrobial Activity.</title>
        <authorList>
            <person name="Kumar G."/>
            <person name="Kallscheuer N."/>
            <person name="Kashif M."/>
            <person name="Ahamad S."/>
            <person name="Jagadeeshwari U."/>
            <person name="Pannikurungottu S."/>
            <person name="Haufschild T."/>
            <person name="Kabuu M."/>
            <person name="Sasikala C."/>
            <person name="Jogler C."/>
            <person name="Ramana C."/>
        </authorList>
    </citation>
    <scope>NUCLEOTIDE SEQUENCE [LARGE SCALE GENOMIC DNA]</scope>
    <source>
        <strain evidence="2">JC673</strain>
    </source>
</reference>
<accession>A0ABU5EXC6</accession>
<dbReference type="EMBL" id="JAXBLV010000162">
    <property type="protein sequence ID" value="MDY3559957.1"/>
    <property type="molecule type" value="Genomic_DNA"/>
</dbReference>
<gene>
    <name evidence="1" type="ORF">R5W23_001155</name>
</gene>
<comment type="caution">
    <text evidence="1">The sequence shown here is derived from an EMBL/GenBank/DDBJ whole genome shotgun (WGS) entry which is preliminary data.</text>
</comment>